<proteinExistence type="predicted"/>
<name>A0AA96GH02_9BACT</name>
<accession>A0AA96GH02</accession>
<protein>
    <submittedName>
        <fullName evidence="1">DUF1318 domain-containing protein</fullName>
    </submittedName>
</protein>
<dbReference type="KEGG" id="nall:PP769_00920"/>
<keyword evidence="2" id="KW-1185">Reference proteome</keyword>
<evidence type="ECO:0000313" key="1">
    <source>
        <dbReference type="EMBL" id="WNM58354.1"/>
    </source>
</evidence>
<reference evidence="1 2" key="1">
    <citation type="submission" date="2023-01" db="EMBL/GenBank/DDBJ databases">
        <title>Cultivation and genomic characterization of new, ubiquitous marine nitrite-oxidizing bacteria from the Nitrospirales.</title>
        <authorList>
            <person name="Mueller A.J."/>
            <person name="Daebeler A."/>
            <person name="Herbold C.W."/>
            <person name="Kirkegaard R.H."/>
            <person name="Daims H."/>
        </authorList>
    </citation>
    <scope>NUCLEOTIDE SEQUENCE [LARGE SCALE GENOMIC DNA]</scope>
    <source>
        <strain evidence="1 2">VA</strain>
    </source>
</reference>
<dbReference type="Proteomes" id="UP001302719">
    <property type="component" value="Chromosome"/>
</dbReference>
<dbReference type="AlphaFoldDB" id="A0AA96GH02"/>
<dbReference type="InterPro" id="IPR008309">
    <property type="entry name" value="YdbL"/>
</dbReference>
<gene>
    <name evidence="1" type="ORF">PP769_00920</name>
</gene>
<dbReference type="RefSeq" id="WP_312644074.1">
    <property type="nucleotide sequence ID" value="NZ_CP116967.1"/>
</dbReference>
<sequence length="167" mass="18933">MGVTVVDERTALENQVLGTYQELNQQVMLVASVRYIDPKGKLKQTQELPPGKKDVVRALQRVSFNKDDLNRYKSLGIIGENNEGGVTLLEPEKVQPDDRAFVENLIKEENEDRLAIMSRIIETNETLTPSELPRVHKMFAALNRDKALKGERIQMDNGTWTQKDATP</sequence>
<organism evidence="1 2">
    <name type="scientific">Candidatus Nitrospira allomarina</name>
    <dbReference type="NCBI Taxonomy" id="3020900"/>
    <lineage>
        <taxon>Bacteria</taxon>
        <taxon>Pseudomonadati</taxon>
        <taxon>Nitrospirota</taxon>
        <taxon>Nitrospiria</taxon>
        <taxon>Nitrospirales</taxon>
        <taxon>Nitrospiraceae</taxon>
        <taxon>Nitrospira</taxon>
    </lineage>
</organism>
<evidence type="ECO:0000313" key="2">
    <source>
        <dbReference type="Proteomes" id="UP001302719"/>
    </source>
</evidence>
<dbReference type="Pfam" id="PF07027">
    <property type="entry name" value="DUF1318"/>
    <property type="match status" value="1"/>
</dbReference>
<dbReference type="EMBL" id="CP116967">
    <property type="protein sequence ID" value="WNM58354.1"/>
    <property type="molecule type" value="Genomic_DNA"/>
</dbReference>